<dbReference type="SUPFAM" id="SSF48452">
    <property type="entry name" value="TPR-like"/>
    <property type="match status" value="1"/>
</dbReference>
<dbReference type="InterPro" id="IPR011990">
    <property type="entry name" value="TPR-like_helical_dom_sf"/>
</dbReference>
<dbReference type="EMBL" id="UINC01056227">
    <property type="protein sequence ID" value="SVB76009.1"/>
    <property type="molecule type" value="Genomic_DNA"/>
</dbReference>
<accession>A0A382GM21</accession>
<organism evidence="1">
    <name type="scientific">marine metagenome</name>
    <dbReference type="NCBI Taxonomy" id="408172"/>
    <lineage>
        <taxon>unclassified sequences</taxon>
        <taxon>metagenomes</taxon>
        <taxon>ecological metagenomes</taxon>
    </lineage>
</organism>
<proteinExistence type="predicted"/>
<name>A0A382GM21_9ZZZZ</name>
<feature type="non-terminal residue" evidence="1">
    <location>
        <position position="85"/>
    </location>
</feature>
<dbReference type="InterPro" id="IPR019734">
    <property type="entry name" value="TPR_rpt"/>
</dbReference>
<dbReference type="AlphaFoldDB" id="A0A382GM21"/>
<protein>
    <submittedName>
        <fullName evidence="1">Uncharacterized protein</fullName>
    </submittedName>
</protein>
<sequence length="85" mass="9450">MTRISTNIFLVIFLSWFFVAPLFSNSASASPEEDADKLKNLFSTGQKFLQSGQYDKAMKNFRQVLTLSRKLGKEDGIALSLNGIG</sequence>
<gene>
    <name evidence="1" type="ORF">METZ01_LOCUS228863</name>
</gene>
<evidence type="ECO:0000313" key="1">
    <source>
        <dbReference type="EMBL" id="SVB76009.1"/>
    </source>
</evidence>
<dbReference type="PROSITE" id="PS50005">
    <property type="entry name" value="TPR"/>
    <property type="match status" value="1"/>
</dbReference>
<dbReference type="Gene3D" id="1.25.40.10">
    <property type="entry name" value="Tetratricopeptide repeat domain"/>
    <property type="match status" value="1"/>
</dbReference>
<reference evidence="1" key="1">
    <citation type="submission" date="2018-05" db="EMBL/GenBank/DDBJ databases">
        <authorList>
            <person name="Lanie J.A."/>
            <person name="Ng W.-L."/>
            <person name="Kazmierczak K.M."/>
            <person name="Andrzejewski T.M."/>
            <person name="Davidsen T.M."/>
            <person name="Wayne K.J."/>
            <person name="Tettelin H."/>
            <person name="Glass J.I."/>
            <person name="Rusch D."/>
            <person name="Podicherti R."/>
            <person name="Tsui H.-C.T."/>
            <person name="Winkler M.E."/>
        </authorList>
    </citation>
    <scope>NUCLEOTIDE SEQUENCE</scope>
</reference>